<evidence type="ECO:0000259" key="15">
    <source>
        <dbReference type="Pfam" id="PF05730"/>
    </source>
</evidence>
<feature type="compositionally biased region" description="Low complexity" evidence="13">
    <location>
        <begin position="247"/>
        <end position="259"/>
    </location>
</feature>
<evidence type="ECO:0000256" key="1">
    <source>
        <dbReference type="ARBA" id="ARBA00004167"/>
    </source>
</evidence>
<accession>A0A6H0XL71</accession>
<feature type="compositionally biased region" description="Basic and acidic residues" evidence="13">
    <location>
        <begin position="453"/>
        <end position="463"/>
    </location>
</feature>
<evidence type="ECO:0000256" key="14">
    <source>
        <dbReference type="SAM" id="Phobius"/>
    </source>
</evidence>
<keyword evidence="11" id="KW-1015">Disulfide bond</keyword>
<dbReference type="AlphaFoldDB" id="A0A6H0XL71"/>
<evidence type="ECO:0000256" key="12">
    <source>
        <dbReference type="ARBA" id="ARBA00023288"/>
    </source>
</evidence>
<dbReference type="OrthoDB" id="3946741at2759"/>
<feature type="compositionally biased region" description="Polar residues" evidence="13">
    <location>
        <begin position="596"/>
        <end position="609"/>
    </location>
</feature>
<proteinExistence type="inferred from homology"/>
<evidence type="ECO:0000256" key="8">
    <source>
        <dbReference type="ARBA" id="ARBA00022729"/>
    </source>
</evidence>
<evidence type="ECO:0000256" key="6">
    <source>
        <dbReference type="ARBA" id="ARBA00022622"/>
    </source>
</evidence>
<feature type="region of interest" description="Disordered" evidence="13">
    <location>
        <begin position="424"/>
        <end position="623"/>
    </location>
</feature>
<protein>
    <recommendedName>
        <fullName evidence="15">CFEM domain-containing protein</fullName>
    </recommendedName>
</protein>
<evidence type="ECO:0000256" key="13">
    <source>
        <dbReference type="SAM" id="MobiDB-lite"/>
    </source>
</evidence>
<dbReference type="PANTHER" id="PTHR15549">
    <property type="entry name" value="PAIRED IMMUNOGLOBULIN-LIKE TYPE 2 RECEPTOR"/>
    <property type="match status" value="1"/>
</dbReference>
<keyword evidence="12" id="KW-0449">Lipoprotein</keyword>
<evidence type="ECO:0000256" key="10">
    <source>
        <dbReference type="ARBA" id="ARBA00023136"/>
    </source>
</evidence>
<dbReference type="GO" id="GO:0005576">
    <property type="term" value="C:extracellular region"/>
    <property type="evidence" value="ECO:0007669"/>
    <property type="project" value="UniProtKB-SubCell"/>
</dbReference>
<dbReference type="GO" id="GO:0098552">
    <property type="term" value="C:side of membrane"/>
    <property type="evidence" value="ECO:0007669"/>
    <property type="project" value="UniProtKB-KW"/>
</dbReference>
<evidence type="ECO:0000256" key="5">
    <source>
        <dbReference type="ARBA" id="ARBA00022525"/>
    </source>
</evidence>
<dbReference type="Proteomes" id="UP000503462">
    <property type="component" value="Chromosome 1"/>
</dbReference>
<sequence length="645" mass="69799">MHPNLAIMRRDGASTAPNLPAALQNTVPYCAANCIATYIQQDFTTCQSSDLTCLCKNYSSIGYTLGEIAYGCLALNCQNQTHDLSVTLYGICSLQQNAAAPTHSAINLPSITSTSVLASSTSTSSASAAVTTTAATSDISQPSRATSTSSLTSGQAIGVSIGAFAMLMVLGAIVWLILWLRKRRVRQRAKSETGSYDFHDAAPPRALSRRLTLSSYIHPKLGRRQTRKSQTQGQTDNRKSNTIRQVGAQQQHQGQQQQHGARESDESTRTVSQLLPERLWPIPPPSVKTVTPKYAPSNDSGASPPPDIPRGPNRSVNNITRPLPTFNMPKVQATDSNFQAPPPPDIPKMPPPVIHHGYIIQAHKRNVSQDPPLSLSIPKVAGRSLKDRSKGADQARGAPKFDLQPPFFPDGYAPEIQPTRQYYVTNDSKSPDTPTPIDEDEQTRRAIPPSIRIPDRVCPEKAFRASCGSDTSFESTGSDEPTPPEEKALTPVAESPVHYPKVPRPSNQAVARTLPAVTGSLKASTKSTTPEAKLVRSQTEKVAGSMGAERQGKRAGQDSPLRGYGRVANAGLPANPKDVQSRRHQQNKPMPLRSPRTPNIKNQEVTVTSPLWEPKLTPSRRGDDLFLSVSLASPGIAPREIWASQ</sequence>
<feature type="domain" description="CFEM" evidence="15">
    <location>
        <begin position="26"/>
        <end position="84"/>
    </location>
</feature>
<keyword evidence="10 14" id="KW-0472">Membrane</keyword>
<gene>
    <name evidence="16" type="ORF">AMS68_001009</name>
</gene>
<name>A0A6H0XL71_9PEZI</name>
<evidence type="ECO:0000313" key="16">
    <source>
        <dbReference type="EMBL" id="QIW95491.1"/>
    </source>
</evidence>
<dbReference type="InterPro" id="IPR008427">
    <property type="entry name" value="Extracellular_membr_CFEM_dom"/>
</dbReference>
<evidence type="ECO:0000313" key="17">
    <source>
        <dbReference type="Proteomes" id="UP000503462"/>
    </source>
</evidence>
<feature type="compositionally biased region" description="Polar residues" evidence="13">
    <location>
        <begin position="468"/>
        <end position="479"/>
    </location>
</feature>
<reference evidence="16 17" key="1">
    <citation type="journal article" date="2016" name="Sci. Rep.">
        <title>Peltaster fructicola genome reveals evolution from an invasive phytopathogen to an ectophytic parasite.</title>
        <authorList>
            <person name="Xu C."/>
            <person name="Chen H."/>
            <person name="Gleason M.L."/>
            <person name="Xu J.R."/>
            <person name="Liu H."/>
            <person name="Zhang R."/>
            <person name="Sun G."/>
        </authorList>
    </citation>
    <scope>NUCLEOTIDE SEQUENCE [LARGE SCALE GENOMIC DNA]</scope>
    <source>
        <strain evidence="16 17">LNHT1506</strain>
    </source>
</reference>
<dbReference type="Pfam" id="PF05730">
    <property type="entry name" value="CFEM"/>
    <property type="match status" value="1"/>
</dbReference>
<evidence type="ECO:0000256" key="11">
    <source>
        <dbReference type="ARBA" id="ARBA00023157"/>
    </source>
</evidence>
<keyword evidence="9 14" id="KW-1133">Transmembrane helix</keyword>
<feature type="compositionally biased region" description="Polar residues" evidence="13">
    <location>
        <begin position="228"/>
        <end position="244"/>
    </location>
</feature>
<keyword evidence="8" id="KW-0732">Signal</keyword>
<comment type="subcellular location">
    <subcellularLocation>
        <location evidence="2">Membrane</location>
        <topology evidence="2">Lipid-anchor</topology>
        <topology evidence="2">GPI-anchor</topology>
    </subcellularLocation>
    <subcellularLocation>
        <location evidence="1">Membrane</location>
        <topology evidence="1">Single-pass membrane protein</topology>
    </subcellularLocation>
    <subcellularLocation>
        <location evidence="3">Secreted</location>
    </subcellularLocation>
</comment>
<feature type="region of interest" description="Disordered" evidence="13">
    <location>
        <begin position="215"/>
        <end position="319"/>
    </location>
</feature>
<dbReference type="EMBL" id="CP051139">
    <property type="protein sequence ID" value="QIW95491.1"/>
    <property type="molecule type" value="Genomic_DNA"/>
</dbReference>
<dbReference type="GO" id="GO:0071944">
    <property type="term" value="C:cell periphery"/>
    <property type="evidence" value="ECO:0007669"/>
    <property type="project" value="UniProtKB-ARBA"/>
</dbReference>
<comment type="similarity">
    <text evidence="4">Belongs to the RBT5 family.</text>
</comment>
<evidence type="ECO:0000256" key="9">
    <source>
        <dbReference type="ARBA" id="ARBA00022989"/>
    </source>
</evidence>
<feature type="region of interest" description="Disordered" evidence="13">
    <location>
        <begin position="384"/>
        <end position="406"/>
    </location>
</feature>
<keyword evidence="6" id="KW-0336">GPI-anchor</keyword>
<keyword evidence="7 14" id="KW-0812">Transmembrane</keyword>
<evidence type="ECO:0000256" key="3">
    <source>
        <dbReference type="ARBA" id="ARBA00004613"/>
    </source>
</evidence>
<keyword evidence="6" id="KW-0325">Glycoprotein</keyword>
<evidence type="ECO:0000256" key="4">
    <source>
        <dbReference type="ARBA" id="ARBA00010031"/>
    </source>
</evidence>
<evidence type="ECO:0000256" key="7">
    <source>
        <dbReference type="ARBA" id="ARBA00022692"/>
    </source>
</evidence>
<feature type="compositionally biased region" description="Polar residues" evidence="13">
    <location>
        <begin position="521"/>
        <end position="530"/>
    </location>
</feature>
<keyword evidence="5" id="KW-0964">Secreted</keyword>
<feature type="transmembrane region" description="Helical" evidence="14">
    <location>
        <begin position="156"/>
        <end position="180"/>
    </location>
</feature>
<dbReference type="InterPro" id="IPR051694">
    <property type="entry name" value="Immunoregulatory_rcpt-like"/>
</dbReference>
<feature type="compositionally biased region" description="Basic and acidic residues" evidence="13">
    <location>
        <begin position="384"/>
        <end position="393"/>
    </location>
</feature>
<evidence type="ECO:0000256" key="2">
    <source>
        <dbReference type="ARBA" id="ARBA00004589"/>
    </source>
</evidence>
<keyword evidence="17" id="KW-1185">Reference proteome</keyword>
<organism evidence="16 17">
    <name type="scientific">Peltaster fructicola</name>
    <dbReference type="NCBI Taxonomy" id="286661"/>
    <lineage>
        <taxon>Eukaryota</taxon>
        <taxon>Fungi</taxon>
        <taxon>Dikarya</taxon>
        <taxon>Ascomycota</taxon>
        <taxon>Pezizomycotina</taxon>
        <taxon>Dothideomycetes</taxon>
        <taxon>Dothideomycetes incertae sedis</taxon>
        <taxon>Peltaster</taxon>
    </lineage>
</organism>